<dbReference type="AlphaFoldDB" id="A0A1N7IN57"/>
<dbReference type="RefSeq" id="WP_076508317.1">
    <property type="nucleotide sequence ID" value="NZ_FTNY01000004.1"/>
</dbReference>
<proteinExistence type="predicted"/>
<reference evidence="2" key="1">
    <citation type="submission" date="2017-01" db="EMBL/GenBank/DDBJ databases">
        <authorList>
            <person name="Varghese N."/>
            <person name="Submissions S."/>
        </authorList>
    </citation>
    <scope>NUCLEOTIDE SEQUENCE [LARGE SCALE GENOMIC DNA]</scope>
    <source>
        <strain evidence="2">DSM 17126</strain>
    </source>
</reference>
<sequence>MKKLTSLKNGKVLNTGSLKLIHGGKRSLLPEGVCSGSGTANDPYVLASVVIPSGASDGC</sequence>
<dbReference type="OrthoDB" id="1272581at2"/>
<dbReference type="Proteomes" id="UP000186373">
    <property type="component" value="Unassembled WGS sequence"/>
</dbReference>
<name>A0A1N7IN57_9FLAO</name>
<evidence type="ECO:0000313" key="2">
    <source>
        <dbReference type="Proteomes" id="UP000186373"/>
    </source>
</evidence>
<protein>
    <submittedName>
        <fullName evidence="1">Uncharacterized protein</fullName>
    </submittedName>
</protein>
<gene>
    <name evidence="1" type="ORF">SAMN05421639_104269</name>
</gene>
<accession>A0A1N7IN57</accession>
<keyword evidence="2" id="KW-1185">Reference proteome</keyword>
<organism evidence="1 2">
    <name type="scientific">Chryseobacterium shigense</name>
    <dbReference type="NCBI Taxonomy" id="297244"/>
    <lineage>
        <taxon>Bacteria</taxon>
        <taxon>Pseudomonadati</taxon>
        <taxon>Bacteroidota</taxon>
        <taxon>Flavobacteriia</taxon>
        <taxon>Flavobacteriales</taxon>
        <taxon>Weeksellaceae</taxon>
        <taxon>Chryseobacterium group</taxon>
        <taxon>Chryseobacterium</taxon>
    </lineage>
</organism>
<evidence type="ECO:0000313" key="1">
    <source>
        <dbReference type="EMBL" id="SIS38533.1"/>
    </source>
</evidence>
<dbReference type="EMBL" id="FTNY01000004">
    <property type="protein sequence ID" value="SIS38533.1"/>
    <property type="molecule type" value="Genomic_DNA"/>
</dbReference>